<reference evidence="10" key="1">
    <citation type="submission" date="2014-11" db="EMBL/GenBank/DDBJ databases">
        <authorList>
            <person name="Geib S."/>
        </authorList>
    </citation>
    <scope>NUCLEOTIDE SEQUENCE</scope>
</reference>
<dbReference type="InterPro" id="IPR057261">
    <property type="entry name" value="Sororin-like_M"/>
</dbReference>
<feature type="compositionally biased region" description="Polar residues" evidence="8">
    <location>
        <begin position="657"/>
        <end position="693"/>
    </location>
</feature>
<gene>
    <name evidence="10" type="primary">dmt</name>
    <name evidence="10" type="ORF">g.6298</name>
</gene>
<keyword evidence="7" id="KW-0131">Cell cycle</keyword>
<evidence type="ECO:0000256" key="4">
    <source>
        <dbReference type="ARBA" id="ARBA00022618"/>
    </source>
</evidence>
<evidence type="ECO:0000256" key="2">
    <source>
        <dbReference type="ARBA" id="ARBA00004286"/>
    </source>
</evidence>
<feature type="region of interest" description="Disordered" evidence="8">
    <location>
        <begin position="657"/>
        <end position="704"/>
    </location>
</feature>
<accession>A0A0A1WL09</accession>
<keyword evidence="5" id="KW-0498">Mitosis</keyword>
<evidence type="ECO:0000256" key="6">
    <source>
        <dbReference type="ARBA" id="ARBA00023242"/>
    </source>
</evidence>
<dbReference type="EMBL" id="GBXI01015087">
    <property type="protein sequence ID" value="JAC99204.1"/>
    <property type="molecule type" value="Transcribed_RNA"/>
</dbReference>
<keyword evidence="6" id="KW-0539">Nucleus</keyword>
<feature type="compositionally biased region" description="Basic and acidic residues" evidence="8">
    <location>
        <begin position="225"/>
        <end position="238"/>
    </location>
</feature>
<feature type="region of interest" description="Disordered" evidence="8">
    <location>
        <begin position="450"/>
        <end position="477"/>
    </location>
</feature>
<organism evidence="10">
    <name type="scientific">Zeugodacus cucurbitae</name>
    <name type="common">Melon fruit fly</name>
    <name type="synonym">Bactrocera cucurbitae</name>
    <dbReference type="NCBI Taxonomy" id="28588"/>
    <lineage>
        <taxon>Eukaryota</taxon>
        <taxon>Metazoa</taxon>
        <taxon>Ecdysozoa</taxon>
        <taxon>Arthropoda</taxon>
        <taxon>Hexapoda</taxon>
        <taxon>Insecta</taxon>
        <taxon>Pterygota</taxon>
        <taxon>Neoptera</taxon>
        <taxon>Endopterygota</taxon>
        <taxon>Diptera</taxon>
        <taxon>Brachycera</taxon>
        <taxon>Muscomorpha</taxon>
        <taxon>Tephritoidea</taxon>
        <taxon>Tephritidae</taxon>
        <taxon>Zeugodacus</taxon>
        <taxon>Zeugodacus</taxon>
    </lineage>
</organism>
<evidence type="ECO:0000259" key="9">
    <source>
        <dbReference type="Pfam" id="PF09666"/>
    </source>
</evidence>
<evidence type="ECO:0000256" key="3">
    <source>
        <dbReference type="ARBA" id="ARBA00022454"/>
    </source>
</evidence>
<comment type="subcellular location">
    <subcellularLocation>
        <location evidence="2">Chromosome</location>
    </subcellularLocation>
    <subcellularLocation>
        <location evidence="1">Nucleus</location>
    </subcellularLocation>
</comment>
<evidence type="ECO:0000256" key="8">
    <source>
        <dbReference type="SAM" id="MobiDB-lite"/>
    </source>
</evidence>
<dbReference type="AlphaFoldDB" id="A0A0A1WL09"/>
<dbReference type="OrthoDB" id="8028148at2759"/>
<reference evidence="10" key="2">
    <citation type="journal article" date="2015" name="Gigascience">
        <title>Reconstructing a comprehensive transcriptome assembly of a white-pupal translocated strain of the pest fruit fly Bactrocera cucurbitae.</title>
        <authorList>
            <person name="Sim S.B."/>
            <person name="Calla B."/>
            <person name="Hall B."/>
            <person name="DeRego T."/>
            <person name="Geib S.M."/>
        </authorList>
    </citation>
    <scope>NUCLEOTIDE SEQUENCE</scope>
</reference>
<dbReference type="Pfam" id="PF09666">
    <property type="entry name" value="Sororin_middle"/>
    <property type="match status" value="1"/>
</dbReference>
<evidence type="ECO:0000256" key="1">
    <source>
        <dbReference type="ARBA" id="ARBA00004123"/>
    </source>
</evidence>
<keyword evidence="4" id="KW-0132">Cell division</keyword>
<name>A0A0A1WL09_ZEUCU</name>
<feature type="compositionally biased region" description="Basic and acidic residues" evidence="8">
    <location>
        <begin position="450"/>
        <end position="468"/>
    </location>
</feature>
<keyword evidence="3" id="KW-0158">Chromosome</keyword>
<dbReference type="GO" id="GO:0005634">
    <property type="term" value="C:nucleus"/>
    <property type="evidence" value="ECO:0007669"/>
    <property type="project" value="UniProtKB-SubCell"/>
</dbReference>
<sequence>MTPMRTNQSLECRNLIVKIKRLPLNKWSKVDPSSNQRNIALQEQCTNNLFKTDSRKPLQIPKIIKKGNNLKRTQPERTIQSISSNVPRGCKPFTVKLQRINQKSLQNKNTARVAGLIQNTIEKKMRTRSSIKKGISANTSNGCKESANSLNVNMKQNGLILSKKPIFKGNVNIENLVLTPEHRKSLNKLSLSKNSGERIKIYQNSTKNLDISKFSPVKNSTKFEVDECTHSDGEREPDLPLSNSKGEKIPRNVINNSDLIEQLIRSNKDYEMEHIQHKHKMSGSNSKDKDILKSVPNNPNELKQLICSNEESEVGYKQHENGMRTSNSKGAKIPRNLTNKPDVLQQLICSNEDSEEESVTIGCKPSRNNNAANKFFQRLPKKKLRSRKIVTEPDNIFEFLSQSNTSESDFAKNRDPAEDIIKKLISEGKVRVATNQKGTGRPILKRERLKTGRKKQEANKNKVSKEKGNQNNNAVNKRLPKIVEKLDNCVDGTLLHPPSNIMVGNEDQQQNFLTNDNKTSDEHIRDEGFSLLARSVLLQETRKAGNTHKTNISEQRRLLEVARKFVSTPAASRQTNPLPTADLSPIKFLSPQNRPMCPSPWRINDDSHLPSVFNFTKNKSYLPTFSSDYIPSSPNKNKANTNSNVCIDSNVVSPKSISTGRDNCSNVSRNTASSASNGQLQTSQESQNDSNVENMPPRALTVPNTDDNAAIFNLRQLPNPRRALGKRSPLKVINIIEVVSLPPWKKTANDEVDKTVDTSVVGDITKNDKSNDEDLFGFEEFLDHNSDEDVEINKTNVKLPNRQSIKLNLHRKLKDIQNWRPKNTTQGNTCVSQKACEVFENNGPKQRLINEMICSTMINMKNDKLNAQNHFENCDEVSLSDTAECNGQPPETDFFNDYEPETTFDKKKTLRTYVRPAKRKRKARKHFVMFHDREESTSDTEEEQLEQRKDGKKKRRHEANDNAMANSEIEAFANEFNSMCKDVENYELIVE</sequence>
<dbReference type="GO" id="GO:0051301">
    <property type="term" value="P:cell division"/>
    <property type="evidence" value="ECO:0007669"/>
    <property type="project" value="UniProtKB-KW"/>
</dbReference>
<dbReference type="GO" id="GO:0005694">
    <property type="term" value="C:chromosome"/>
    <property type="evidence" value="ECO:0007669"/>
    <property type="project" value="UniProtKB-SubCell"/>
</dbReference>
<evidence type="ECO:0000256" key="5">
    <source>
        <dbReference type="ARBA" id="ARBA00022776"/>
    </source>
</evidence>
<protein>
    <submittedName>
        <fullName evidence="10">Protein dalmatian</fullName>
    </submittedName>
</protein>
<evidence type="ECO:0000256" key="7">
    <source>
        <dbReference type="ARBA" id="ARBA00023306"/>
    </source>
</evidence>
<feature type="domain" description="Sororin-like middle region" evidence="9">
    <location>
        <begin position="692"/>
        <end position="822"/>
    </location>
</feature>
<proteinExistence type="predicted"/>
<feature type="region of interest" description="Disordered" evidence="8">
    <location>
        <begin position="225"/>
        <end position="250"/>
    </location>
</feature>
<feature type="region of interest" description="Disordered" evidence="8">
    <location>
        <begin position="924"/>
        <end position="966"/>
    </location>
</feature>
<evidence type="ECO:0000313" key="10">
    <source>
        <dbReference type="EMBL" id="JAC99204.1"/>
    </source>
</evidence>